<feature type="transmembrane region" description="Helical" evidence="1">
    <location>
        <begin position="111"/>
        <end position="130"/>
    </location>
</feature>
<dbReference type="OrthoDB" id="9809196at2"/>
<keyword evidence="3" id="KW-1185">Reference proteome</keyword>
<feature type="transmembrane region" description="Helical" evidence="1">
    <location>
        <begin position="255"/>
        <end position="277"/>
    </location>
</feature>
<feature type="transmembrane region" description="Helical" evidence="1">
    <location>
        <begin position="20"/>
        <end position="40"/>
    </location>
</feature>
<feature type="transmembrane region" description="Helical" evidence="1">
    <location>
        <begin position="346"/>
        <end position="370"/>
    </location>
</feature>
<feature type="transmembrane region" description="Helical" evidence="1">
    <location>
        <begin position="289"/>
        <end position="309"/>
    </location>
</feature>
<evidence type="ECO:0000256" key="1">
    <source>
        <dbReference type="SAM" id="Phobius"/>
    </source>
</evidence>
<proteinExistence type="predicted"/>
<protein>
    <recommendedName>
        <fullName evidence="4">DUF4153 domain-containing protein</fullName>
    </recommendedName>
</protein>
<gene>
    <name evidence="2" type="ordered locus">Solca_3116</name>
</gene>
<dbReference type="HOGENOM" id="CLU_030795_0_0_10"/>
<feature type="transmembrane region" description="Helical" evidence="1">
    <location>
        <begin position="182"/>
        <end position="202"/>
    </location>
</feature>
<feature type="transmembrane region" description="Helical" evidence="1">
    <location>
        <begin position="222"/>
        <end position="243"/>
    </location>
</feature>
<organism evidence="2 3">
    <name type="scientific">Solitalea canadensis (strain ATCC 29591 / DSM 3403 / JCM 21819 / LMG 8368 / NBRC 15130 / NCIMB 12057 / USAM 9D)</name>
    <name type="common">Flexibacter canadensis</name>
    <dbReference type="NCBI Taxonomy" id="929556"/>
    <lineage>
        <taxon>Bacteria</taxon>
        <taxon>Pseudomonadati</taxon>
        <taxon>Bacteroidota</taxon>
        <taxon>Sphingobacteriia</taxon>
        <taxon>Sphingobacteriales</taxon>
        <taxon>Sphingobacteriaceae</taxon>
        <taxon>Solitalea</taxon>
    </lineage>
</organism>
<evidence type="ECO:0000313" key="3">
    <source>
        <dbReference type="Proteomes" id="UP000007590"/>
    </source>
</evidence>
<keyword evidence="1" id="KW-0472">Membrane</keyword>
<reference evidence="2" key="1">
    <citation type="submission" date="2012-02" db="EMBL/GenBank/DDBJ databases">
        <title>The complete genome of Solitalea canadensis DSM 3403.</title>
        <authorList>
            <consortium name="US DOE Joint Genome Institute (JGI-PGF)"/>
            <person name="Lucas S."/>
            <person name="Copeland A."/>
            <person name="Lapidus A."/>
            <person name="Glavina del Rio T."/>
            <person name="Dalin E."/>
            <person name="Tice H."/>
            <person name="Bruce D."/>
            <person name="Goodwin L."/>
            <person name="Pitluck S."/>
            <person name="Peters L."/>
            <person name="Ovchinnikova G."/>
            <person name="Lu M."/>
            <person name="Kyrpides N."/>
            <person name="Mavromatis K."/>
            <person name="Ivanova N."/>
            <person name="Brettin T."/>
            <person name="Detter J.C."/>
            <person name="Han C."/>
            <person name="Larimer F."/>
            <person name="Land M."/>
            <person name="Hauser L."/>
            <person name="Markowitz V."/>
            <person name="Cheng J.-F."/>
            <person name="Hugenholtz P."/>
            <person name="Woyke T."/>
            <person name="Wu D."/>
            <person name="Spring S."/>
            <person name="Schroeder M."/>
            <person name="Kopitz M."/>
            <person name="Brambilla E."/>
            <person name="Klenk H.-P."/>
            <person name="Eisen J.A."/>
        </authorList>
    </citation>
    <scope>NUCLEOTIDE SEQUENCE</scope>
    <source>
        <strain evidence="2">DSM 3403</strain>
    </source>
</reference>
<feature type="transmembrane region" description="Helical" evidence="1">
    <location>
        <begin position="150"/>
        <end position="170"/>
    </location>
</feature>
<dbReference type="STRING" id="929556.Solca_3116"/>
<name>H8KWL1_SOLCM</name>
<keyword evidence="1" id="KW-1133">Transmembrane helix</keyword>
<evidence type="ECO:0000313" key="2">
    <source>
        <dbReference type="EMBL" id="AFD08129.1"/>
    </source>
</evidence>
<accession>H8KWL1</accession>
<dbReference type="RefSeq" id="WP_014681355.1">
    <property type="nucleotide sequence ID" value="NC_017770.1"/>
</dbReference>
<sequence>MKFKFPSIAVIIDSAAISLSRFPFVMISSFIGAFCHLYIVEHNGDDVWMGKLSMVCLLGIGWFTALALFAESKKIKAWKKLLINLFGALLLGFYFYFLPELKLFRVVDYSRYGLFFIAIHMLVAFAPYIGKGFGNGFWQFNLALFSRVCSAALYAGVLYIGLVLAIAAVNQLFDLNVNEKRYFELFIIMGWIFNVWFFLSGLPDDYQELEDNTHYPESVKVFTQYVLLPLVTIYLVILYAYLIKIIYQWELPKGWVAYLVIGFSVAGILALLFVWPIREKEGNTWIKSYAKWFYLAIYPLIILLGVAIYQRVRQYGITENRYFIIALALWLFSVATYFLFSRSKNIKLIPVSLCLLALFCSFGPWGAFAISENSQLARLKKILIKNAVLVNNKITKNHKELSLKDRREVTETLRYLNTNHGLKSIQSWFGKTDFSFDEIRKYDYRLGEVMTLMNIEMASDYYPVAASTSQKNFVLRADYYSTNALSVKGFDYMFEGLDFSRASERQLKYELDNDTLEIDCDLADRLTIIKNNTEIYSVNTVALVNRLIKEKKITLTNDYSFSLPKEKMTLIDTQQKATVKFIFSTISGVEENGKRKVSSFNCTVFVKGN</sequence>
<evidence type="ECO:0008006" key="4">
    <source>
        <dbReference type="Google" id="ProtNLM"/>
    </source>
</evidence>
<dbReference type="EMBL" id="CP003349">
    <property type="protein sequence ID" value="AFD08129.1"/>
    <property type="molecule type" value="Genomic_DNA"/>
</dbReference>
<keyword evidence="1" id="KW-0812">Transmembrane</keyword>
<dbReference type="KEGG" id="scn:Solca_3116"/>
<dbReference type="Pfam" id="PF13687">
    <property type="entry name" value="DUF4153"/>
    <property type="match status" value="1"/>
</dbReference>
<feature type="transmembrane region" description="Helical" evidence="1">
    <location>
        <begin position="321"/>
        <end position="340"/>
    </location>
</feature>
<dbReference type="Proteomes" id="UP000007590">
    <property type="component" value="Chromosome"/>
</dbReference>
<feature type="transmembrane region" description="Helical" evidence="1">
    <location>
        <begin position="81"/>
        <end position="99"/>
    </location>
</feature>
<feature type="transmembrane region" description="Helical" evidence="1">
    <location>
        <begin position="52"/>
        <end position="69"/>
    </location>
</feature>
<dbReference type="InterPro" id="IPR025291">
    <property type="entry name" value="DUF4153"/>
</dbReference>
<dbReference type="eggNOG" id="COG1835">
    <property type="taxonomic scope" value="Bacteria"/>
</dbReference>
<dbReference type="AlphaFoldDB" id="H8KWL1"/>